<evidence type="ECO:0000313" key="2">
    <source>
        <dbReference type="Proteomes" id="UP000241842"/>
    </source>
</evidence>
<evidence type="ECO:0000313" key="1">
    <source>
        <dbReference type="EMBL" id="ATW69901.1"/>
    </source>
</evidence>
<dbReference type="CDD" id="cd00063">
    <property type="entry name" value="FN3"/>
    <property type="match status" value="1"/>
</dbReference>
<dbReference type="OrthoDB" id="105at10239"/>
<sequence>MKEVLPSAREYLTDPDSNIKVASLLMMELPSAGGTPQYVHYTDYPRDLVFNNIPYLSGKLKSISAHRQDTKLTVGNITFTLSGVDSDEVFRLVRDGVSFIDRQVTIYQAIIKPDGTILPVDSETNGPILFFSGKITAGSIKEGQGEGNSSASTSSIVWTCANEFYDFEQVNGRLTDDATHRGLEIIDGKLVATSSAKKDEYKEDLGFFHSNKSVTILAKYQTQEKRYRMKTKKRLFGLSKSYSLEEYYETVTKEIDIDFNLTAKFIPVVYGVQHIPGIPVFADTLKDDPNIVYVVYAFAEGEIDGFLDFAFGDTPMICYDDKDSGDRTCFGRKRFAGDTMHRLASGIPTTSPTVHGEKYEYDDGNGDITMWVYHGKSDQEASKVLVDIAAKEGFLLQSELEHKEGYWDSRFRLLDTAYAVVRFTINENRTDIPEVSATIQGKKVRVYNSDGTFDDSKTSLNPVWQLVDYMRSTIYGAGIPLSKIPIDFTLRTAKLLDTIDTSYESDWLSYWRYIGWTNQSAENRQMIQTNVILETSTSVFKNIESMLEAFSGALNNFAGEYRITTESYDSNPRKLHFNDTIGNLELQDVTARNKYNSVQASIVDPGLGWKTNSVSFFNSEFKKEDRGLDKRMNLSFAYITNYYCARSVAARELKRSRYARELKLTVPYYMLGIEVNDAIAFTYERYGWKDKYFLVKTVSNTIGGKIELTLIERDKSVFINSEQVEQDTSAPPTWETLVTPPRSLEYVPYIDKPLSPGNVIGKNGDLRWKPSTTSSIIYYTVKISGEVDPRIVTNNGESLDSYIVMELKGMAPDTYTIEVRAVDMYGRRSSPAVLVVDINAAVNLNKVQNLTLLNRAPNSLNEWIGKDVLAKWDRISEEVNNEIPDLFYRFQVLHPTNHETIYDGKTTNGNRHIFTYADNRKEYGIREGTPGVYRNLDVRVRAEGINGESSVQWTYIDD</sequence>
<dbReference type="EMBL" id="MG030347">
    <property type="protein sequence ID" value="ATW69901.1"/>
    <property type="molecule type" value="Genomic_DNA"/>
</dbReference>
<reference evidence="2" key="1">
    <citation type="submission" date="2017-10" db="EMBL/GenBank/DDBJ databases">
        <title>Isolation and characterization of a group of new proteus bacteriophages.</title>
        <authorList>
            <person name="Kozlova Y.N."/>
            <person name="Morozova V.V."/>
            <person name="Babkin I.V."/>
            <person name="Tikunova N.V."/>
            <person name="Bokovaya O.V."/>
            <person name="Shedko E.D."/>
        </authorList>
    </citation>
    <scope>NUCLEOTIDE SEQUENCE [LARGE SCALE GENOMIC DNA]</scope>
</reference>
<name>A0A2H4PRI0_9CAUD</name>
<dbReference type="KEGG" id="vg:40097238"/>
<organism evidence="1 2">
    <name type="scientific">Proteus phage PM135</name>
    <dbReference type="NCBI Taxonomy" id="2048008"/>
    <lineage>
        <taxon>Viruses</taxon>
        <taxon>Duplodnaviria</taxon>
        <taxon>Heunggongvirae</taxon>
        <taxon>Uroviricota</taxon>
        <taxon>Caudoviricetes</taxon>
        <taxon>Demerecviridae</taxon>
        <taxon>Novosibvirus</taxon>
        <taxon>Novosibvirus PM135</taxon>
    </lineage>
</organism>
<accession>A0A2H4PRI0</accession>
<keyword evidence="2" id="KW-1185">Reference proteome</keyword>
<dbReference type="GeneID" id="40097238"/>
<proteinExistence type="predicted"/>
<dbReference type="Proteomes" id="UP000241842">
    <property type="component" value="Segment"/>
</dbReference>
<dbReference type="RefSeq" id="YP_009620585.1">
    <property type="nucleotide sequence ID" value="NC_042090.1"/>
</dbReference>
<dbReference type="InterPro" id="IPR003961">
    <property type="entry name" value="FN3_dom"/>
</dbReference>
<protein>
    <submittedName>
        <fullName evidence="1">Tail length tape-measure protein</fullName>
    </submittedName>
</protein>